<evidence type="ECO:0000256" key="1">
    <source>
        <dbReference type="ARBA" id="ARBA00004127"/>
    </source>
</evidence>
<dbReference type="GO" id="GO:0046872">
    <property type="term" value="F:metal ion binding"/>
    <property type="evidence" value="ECO:0007669"/>
    <property type="project" value="UniProtKB-KW"/>
</dbReference>
<accession>A0A8S2YU85</accession>
<protein>
    <recommendedName>
        <fullName evidence="2">P-type Cu(+) transporter</fullName>
        <ecNumber evidence="2">7.2.2.8</ecNumber>
    </recommendedName>
</protein>
<evidence type="ECO:0000256" key="9">
    <source>
        <dbReference type="ARBA" id="ARBA00022842"/>
    </source>
</evidence>
<keyword evidence="8" id="KW-0067">ATP-binding</keyword>
<evidence type="ECO:0000256" key="7">
    <source>
        <dbReference type="ARBA" id="ARBA00022796"/>
    </source>
</evidence>
<evidence type="ECO:0000256" key="13">
    <source>
        <dbReference type="ARBA" id="ARBA00023065"/>
    </source>
</evidence>
<evidence type="ECO:0000256" key="3">
    <source>
        <dbReference type="ARBA" id="ARBA00022448"/>
    </source>
</evidence>
<evidence type="ECO:0000256" key="12">
    <source>
        <dbReference type="ARBA" id="ARBA00023008"/>
    </source>
</evidence>
<dbReference type="InterPro" id="IPR036412">
    <property type="entry name" value="HAD-like_sf"/>
</dbReference>
<sequence>DPVRPEVPDAIAKCRNAGITVRMVTGDNVNTARSIALKCGIITPNDSFLVLEGKEFNRRIRSKPDGE</sequence>
<evidence type="ECO:0000256" key="2">
    <source>
        <dbReference type="ARBA" id="ARBA00012517"/>
    </source>
</evidence>
<dbReference type="PANTHER" id="PTHR24093">
    <property type="entry name" value="CATION TRANSPORTING ATPASE"/>
    <property type="match status" value="1"/>
</dbReference>
<evidence type="ECO:0000256" key="11">
    <source>
        <dbReference type="ARBA" id="ARBA00022989"/>
    </source>
</evidence>
<evidence type="ECO:0000256" key="5">
    <source>
        <dbReference type="ARBA" id="ARBA00022723"/>
    </source>
</evidence>
<dbReference type="Gene3D" id="3.40.50.1000">
    <property type="entry name" value="HAD superfamily/HAD-like"/>
    <property type="match status" value="1"/>
</dbReference>
<keyword evidence="6" id="KW-0547">Nucleotide-binding</keyword>
<name>A0A8S2YU85_9BILA</name>
<evidence type="ECO:0000256" key="8">
    <source>
        <dbReference type="ARBA" id="ARBA00022840"/>
    </source>
</evidence>
<dbReference type="SUPFAM" id="SSF56784">
    <property type="entry name" value="HAD-like"/>
    <property type="match status" value="1"/>
</dbReference>
<keyword evidence="12" id="KW-0186">Copper</keyword>
<keyword evidence="13" id="KW-0406">Ion transport</keyword>
<evidence type="ECO:0000313" key="15">
    <source>
        <dbReference type="EMBL" id="CAF4578476.1"/>
    </source>
</evidence>
<dbReference type="GO" id="GO:0005524">
    <property type="term" value="F:ATP binding"/>
    <property type="evidence" value="ECO:0007669"/>
    <property type="project" value="UniProtKB-KW"/>
</dbReference>
<keyword evidence="10" id="KW-1278">Translocase</keyword>
<evidence type="ECO:0000256" key="4">
    <source>
        <dbReference type="ARBA" id="ARBA00022692"/>
    </source>
</evidence>
<keyword evidence="3" id="KW-0813">Transport</keyword>
<keyword evidence="7" id="KW-0187">Copper transport</keyword>
<evidence type="ECO:0000313" key="16">
    <source>
        <dbReference type="Proteomes" id="UP000676336"/>
    </source>
</evidence>
<dbReference type="GO" id="GO:0005886">
    <property type="term" value="C:plasma membrane"/>
    <property type="evidence" value="ECO:0007669"/>
    <property type="project" value="TreeGrafter"/>
</dbReference>
<dbReference type="GO" id="GO:0051480">
    <property type="term" value="P:regulation of cytosolic calcium ion concentration"/>
    <property type="evidence" value="ECO:0007669"/>
    <property type="project" value="TreeGrafter"/>
</dbReference>
<dbReference type="EMBL" id="CAJOBI010098937">
    <property type="protein sequence ID" value="CAF4578476.1"/>
    <property type="molecule type" value="Genomic_DNA"/>
</dbReference>
<keyword evidence="5" id="KW-0479">Metal-binding</keyword>
<keyword evidence="9" id="KW-0460">Magnesium</keyword>
<comment type="subcellular location">
    <subcellularLocation>
        <location evidence="1">Endomembrane system</location>
        <topology evidence="1">Multi-pass membrane protein</topology>
    </subcellularLocation>
</comment>
<dbReference type="PANTHER" id="PTHR24093:SF369">
    <property type="entry name" value="CALCIUM-TRANSPORTING ATPASE"/>
    <property type="match status" value="1"/>
</dbReference>
<keyword evidence="14" id="KW-0472">Membrane</keyword>
<reference evidence="15" key="1">
    <citation type="submission" date="2021-02" db="EMBL/GenBank/DDBJ databases">
        <authorList>
            <person name="Nowell W R."/>
        </authorList>
    </citation>
    <scope>NUCLEOTIDE SEQUENCE</scope>
</reference>
<dbReference type="EC" id="7.2.2.8" evidence="2"/>
<dbReference type="InterPro" id="IPR023214">
    <property type="entry name" value="HAD_sf"/>
</dbReference>
<organism evidence="15 16">
    <name type="scientific">Rotaria magnacalcarata</name>
    <dbReference type="NCBI Taxonomy" id="392030"/>
    <lineage>
        <taxon>Eukaryota</taxon>
        <taxon>Metazoa</taxon>
        <taxon>Spiralia</taxon>
        <taxon>Gnathifera</taxon>
        <taxon>Rotifera</taxon>
        <taxon>Eurotatoria</taxon>
        <taxon>Bdelloidea</taxon>
        <taxon>Philodinida</taxon>
        <taxon>Philodinidae</taxon>
        <taxon>Rotaria</taxon>
    </lineage>
</organism>
<evidence type="ECO:0000256" key="10">
    <source>
        <dbReference type="ARBA" id="ARBA00022967"/>
    </source>
</evidence>
<evidence type="ECO:0000256" key="14">
    <source>
        <dbReference type="ARBA" id="ARBA00023136"/>
    </source>
</evidence>
<dbReference type="Proteomes" id="UP000676336">
    <property type="component" value="Unassembled WGS sequence"/>
</dbReference>
<dbReference type="GO" id="GO:0012505">
    <property type="term" value="C:endomembrane system"/>
    <property type="evidence" value="ECO:0007669"/>
    <property type="project" value="UniProtKB-SubCell"/>
</dbReference>
<keyword evidence="4" id="KW-0812">Transmembrane</keyword>
<comment type="caution">
    <text evidence="15">The sequence shown here is derived from an EMBL/GenBank/DDBJ whole genome shotgun (WGS) entry which is preliminary data.</text>
</comment>
<dbReference type="FunFam" id="3.40.50.1000:FF:000144">
    <property type="entry name" value="copper-transporting ATPase 1 isoform X2"/>
    <property type="match status" value="1"/>
</dbReference>
<feature type="non-terminal residue" evidence="15">
    <location>
        <position position="67"/>
    </location>
</feature>
<dbReference type="GO" id="GO:0005388">
    <property type="term" value="F:P-type calcium transporter activity"/>
    <property type="evidence" value="ECO:0007669"/>
    <property type="project" value="TreeGrafter"/>
</dbReference>
<keyword evidence="11" id="KW-1133">Transmembrane helix</keyword>
<gene>
    <name evidence="15" type="ORF">SMN809_LOCUS38169</name>
</gene>
<dbReference type="Pfam" id="PF00702">
    <property type="entry name" value="Hydrolase"/>
    <property type="match status" value="1"/>
</dbReference>
<proteinExistence type="predicted"/>
<feature type="non-terminal residue" evidence="15">
    <location>
        <position position="1"/>
    </location>
</feature>
<dbReference type="GO" id="GO:0140581">
    <property type="term" value="F:P-type monovalent copper transporter activity"/>
    <property type="evidence" value="ECO:0007669"/>
    <property type="project" value="UniProtKB-EC"/>
</dbReference>
<dbReference type="AlphaFoldDB" id="A0A8S2YU85"/>
<evidence type="ECO:0000256" key="6">
    <source>
        <dbReference type="ARBA" id="ARBA00022741"/>
    </source>
</evidence>